<keyword evidence="3" id="KW-1133">Transmembrane helix</keyword>
<keyword evidence="3" id="KW-0812">Transmembrane</keyword>
<reference evidence="4 5" key="1">
    <citation type="submission" date="2018-08" db="EMBL/GenBank/DDBJ databases">
        <title>Genome sequencing of Agrobacterium vitis strain ICMP 10754.</title>
        <authorList>
            <person name="Visnovsky S.B."/>
            <person name="Pitman A.R."/>
        </authorList>
    </citation>
    <scope>NUCLEOTIDE SEQUENCE [LARGE SCALE GENOMIC DNA]</scope>
    <source>
        <strain evidence="4 5">ICMP 10754</strain>
    </source>
</reference>
<dbReference type="Gene3D" id="2.40.160.180">
    <property type="entry name" value="Carbohydrate-selective porin OprB"/>
    <property type="match status" value="1"/>
</dbReference>
<comment type="similarity">
    <text evidence="1 2">Belongs to the OprB family.</text>
</comment>
<dbReference type="OrthoDB" id="8390490at2"/>
<sequence>MTQGKRTCAVASSATQRWLEYSIHAAKLFCALWFTVLFGIAVPVAAQPALVADVPSSALGNLPDPVYEGPLASVGKALHDNGIDLKLDYFNIYQSSPTYGFSSTAYGGLIFDVTGHLSPDFRVRLTETVNFPAHNVNGYANVFVGPVRDKSDTDLTRLTFQADFFDDRLLIEAGRMGLVENFLTRGFCDGPACVNSTQGATLHLPEAGLAVWGARAAYKMTPNTTAGFGIVENNTDNWLDGDGWDWEKGSTDGYIAVANIIHAESFIDTPRPLKFEIGAYRRSAAYNDALYDDGPGNPTFTSATPTVITHKNGTNGFYGQVRQVLWSDPNGGPVPKNLAFYGGVFHTLGDGQAYPWEAYAGLEYSGFIPQNPLTTIGASIHYIALSEERAQYETNARRVMAGLDQRQSKDTFMFDVHARTGLFNRGVLNAGAAYIVNPNTIVPTDFSSKQQKDGFFFYVALAFDLGGSLGLSPRIGP</sequence>
<keyword evidence="3" id="KW-0472">Membrane</keyword>
<comment type="caution">
    <text evidence="4">The sequence shown here is derived from an EMBL/GenBank/DDBJ whole genome shotgun (WGS) entry which is preliminary data.</text>
</comment>
<dbReference type="Proteomes" id="UP000436911">
    <property type="component" value="Unassembled WGS sequence"/>
</dbReference>
<dbReference type="InterPro" id="IPR007049">
    <property type="entry name" value="Carb-sel_porin_OprB"/>
</dbReference>
<dbReference type="InterPro" id="IPR038673">
    <property type="entry name" value="OprB_sf"/>
</dbReference>
<evidence type="ECO:0000313" key="4">
    <source>
        <dbReference type="EMBL" id="KAA3525909.1"/>
    </source>
</evidence>
<dbReference type="InterPro" id="IPR052932">
    <property type="entry name" value="OprB_Porin"/>
</dbReference>
<gene>
    <name evidence="4" type="ORF">DXT89_16810</name>
</gene>
<dbReference type="RefSeq" id="WP_114386655.1">
    <property type="nucleotide sequence ID" value="NZ_JABFNP010000001.1"/>
</dbReference>
<dbReference type="GO" id="GO:0016020">
    <property type="term" value="C:membrane"/>
    <property type="evidence" value="ECO:0007669"/>
    <property type="project" value="InterPro"/>
</dbReference>
<dbReference type="GO" id="GO:0008643">
    <property type="term" value="P:carbohydrate transport"/>
    <property type="evidence" value="ECO:0007669"/>
    <property type="project" value="InterPro"/>
</dbReference>
<evidence type="ECO:0000256" key="3">
    <source>
        <dbReference type="SAM" id="Phobius"/>
    </source>
</evidence>
<dbReference type="EMBL" id="QUSG01000009">
    <property type="protein sequence ID" value="KAA3525909.1"/>
    <property type="molecule type" value="Genomic_DNA"/>
</dbReference>
<protein>
    <submittedName>
        <fullName evidence="4">Porin</fullName>
    </submittedName>
</protein>
<dbReference type="AlphaFoldDB" id="A0A368NVB9"/>
<dbReference type="PANTHER" id="PTHR37944">
    <property type="entry name" value="PORIN B"/>
    <property type="match status" value="1"/>
</dbReference>
<evidence type="ECO:0000256" key="1">
    <source>
        <dbReference type="ARBA" id="ARBA00008769"/>
    </source>
</evidence>
<accession>A0A368NVB9</accession>
<feature type="transmembrane region" description="Helical" evidence="3">
    <location>
        <begin position="25"/>
        <end position="46"/>
    </location>
</feature>
<dbReference type="GO" id="GO:0015288">
    <property type="term" value="F:porin activity"/>
    <property type="evidence" value="ECO:0007669"/>
    <property type="project" value="InterPro"/>
</dbReference>
<proteinExistence type="inferred from homology"/>
<evidence type="ECO:0000256" key="2">
    <source>
        <dbReference type="RuleBase" id="RU363072"/>
    </source>
</evidence>
<dbReference type="PANTHER" id="PTHR37944:SF1">
    <property type="entry name" value="PORIN B"/>
    <property type="match status" value="1"/>
</dbReference>
<dbReference type="Pfam" id="PF04966">
    <property type="entry name" value="OprB"/>
    <property type="match status" value="1"/>
</dbReference>
<name>A0A368NVB9_AGRVI</name>
<organism evidence="4 5">
    <name type="scientific">Agrobacterium vitis</name>
    <name type="common">Rhizobium vitis</name>
    <dbReference type="NCBI Taxonomy" id="373"/>
    <lineage>
        <taxon>Bacteria</taxon>
        <taxon>Pseudomonadati</taxon>
        <taxon>Pseudomonadota</taxon>
        <taxon>Alphaproteobacteria</taxon>
        <taxon>Hyphomicrobiales</taxon>
        <taxon>Rhizobiaceae</taxon>
        <taxon>Rhizobium/Agrobacterium group</taxon>
        <taxon>Agrobacterium</taxon>
    </lineage>
</organism>
<dbReference type="GeneID" id="60682495"/>
<evidence type="ECO:0000313" key="5">
    <source>
        <dbReference type="Proteomes" id="UP000436911"/>
    </source>
</evidence>